<dbReference type="OrthoDB" id="6770063at2759"/>
<comment type="subcellular location">
    <subcellularLocation>
        <location evidence="1">Membrane</location>
        <topology evidence="1">Multi-pass membrane protein</topology>
    </subcellularLocation>
</comment>
<protein>
    <submittedName>
        <fullName evidence="7">Polyamine transporter, putative</fullName>
    </submittedName>
</protein>
<organism evidence="7 8">
    <name type="scientific">Candida maltosa (strain Xu316)</name>
    <name type="common">Yeast</name>
    <dbReference type="NCBI Taxonomy" id="1245528"/>
    <lineage>
        <taxon>Eukaryota</taxon>
        <taxon>Fungi</taxon>
        <taxon>Dikarya</taxon>
        <taxon>Ascomycota</taxon>
        <taxon>Saccharomycotina</taxon>
        <taxon>Pichiomycetes</taxon>
        <taxon>Debaryomycetaceae</taxon>
        <taxon>Candida/Lodderomyces clade</taxon>
        <taxon>Candida</taxon>
    </lineage>
</organism>
<dbReference type="Gene3D" id="1.20.1250.20">
    <property type="entry name" value="MFS general substrate transporter like domains"/>
    <property type="match status" value="1"/>
</dbReference>
<evidence type="ECO:0000313" key="8">
    <source>
        <dbReference type="Proteomes" id="UP000011777"/>
    </source>
</evidence>
<keyword evidence="4 5" id="KW-0472">Membrane</keyword>
<dbReference type="Pfam" id="PF07690">
    <property type="entry name" value="MFS_1"/>
    <property type="match status" value="1"/>
</dbReference>
<keyword evidence="8" id="KW-1185">Reference proteome</keyword>
<sequence length="596" mass="66287">MSNNTTDSTIDNASVDSEKVVDFGDALENQTPIHPTKSIIDRIRSHESQEDEKELKRLVTNNQGVDRIITDLHKNAGLLGPLEQPYDIKKIETHPDPQSDYNENDPWKYPIDLDSGLRIVEWVDGDKGNPKNISRAVKWTYTMILGAVCFVVALGSAIVTGDLDRPGEYFHVSQEVVILASVTMFVIGFGVGPLVFAPLSEEVGRRPIYAITLFVAIIFIVPCGAAKNIGTLIICRLIDGISFSAPMTLIGGSLADIWEGPERGTAMAIFSAAPFLGPVCGPIFGGLLADHAPTWRWVYWTFLIVAGVFIAIFIVTVPETHHGTLLKKRAKKLRKETGDSRYRALNEIQIRTIGEIAKTSLLRPFALLSELIVFLVTIYMAICYGLLYMFFFAYPLVFMEGKHWSASKTGVMFIPIGVGVIVATLAAPFFNKDYNRRAQKYRDRGELPPAELRLIPMMISCWFVPVGLFAFAWSSYPRISWAGPCFSGFAAGFGFCCLYNPANNYIVDSYQHYAASALAAKTFVRSIWGACVPLFTIQMYHRLGYEWATSLMAFISLACCVIPYLFFFYGAKIREFSKYAYKPGMDAPAHPVDVGH</sequence>
<dbReference type="InterPro" id="IPR011701">
    <property type="entry name" value="MFS"/>
</dbReference>
<evidence type="ECO:0000256" key="3">
    <source>
        <dbReference type="ARBA" id="ARBA00022989"/>
    </source>
</evidence>
<dbReference type="eggNOG" id="KOG0255">
    <property type="taxonomic scope" value="Eukaryota"/>
</dbReference>
<feature type="transmembrane region" description="Helical" evidence="5">
    <location>
        <begin position="479"/>
        <end position="502"/>
    </location>
</feature>
<feature type="transmembrane region" description="Helical" evidence="5">
    <location>
        <begin position="365"/>
        <end position="391"/>
    </location>
</feature>
<keyword evidence="3 5" id="KW-1133">Transmembrane helix</keyword>
<dbReference type="PANTHER" id="PTHR23502:SF48">
    <property type="entry name" value="MULTIDRUG TRANSPORTER, PUTATIVE (AFU_ORTHOLOGUE AFUA_5G02700)-RELATED"/>
    <property type="match status" value="1"/>
</dbReference>
<dbReference type="PANTHER" id="PTHR23502">
    <property type="entry name" value="MAJOR FACILITATOR SUPERFAMILY"/>
    <property type="match status" value="1"/>
</dbReference>
<evidence type="ECO:0000256" key="2">
    <source>
        <dbReference type="ARBA" id="ARBA00022692"/>
    </source>
</evidence>
<dbReference type="HOGENOM" id="CLU_008455_11_5_1"/>
<reference evidence="7 8" key="1">
    <citation type="submission" date="2013-02" db="EMBL/GenBank/DDBJ databases">
        <title>Genome sequence of Candida maltosa Xu316, a potential industrial strain for xylitol and ethanol production.</title>
        <authorList>
            <person name="Yu J."/>
            <person name="Wang Q."/>
            <person name="Geng X."/>
            <person name="Bao W."/>
            <person name="He P."/>
            <person name="Cai J."/>
        </authorList>
    </citation>
    <scope>NUCLEOTIDE SEQUENCE [LARGE SCALE GENOMIC DNA]</scope>
    <source>
        <strain evidence="8">Xu316</strain>
    </source>
</reference>
<dbReference type="Proteomes" id="UP000011777">
    <property type="component" value="Unassembled WGS sequence"/>
</dbReference>
<keyword evidence="2 5" id="KW-0812">Transmembrane</keyword>
<dbReference type="GO" id="GO:0022857">
    <property type="term" value="F:transmembrane transporter activity"/>
    <property type="evidence" value="ECO:0007669"/>
    <property type="project" value="InterPro"/>
</dbReference>
<dbReference type="SUPFAM" id="SSF103473">
    <property type="entry name" value="MFS general substrate transporter"/>
    <property type="match status" value="1"/>
</dbReference>
<gene>
    <name evidence="7" type="ORF">G210_4971</name>
</gene>
<evidence type="ECO:0000313" key="7">
    <source>
        <dbReference type="EMBL" id="EMG50008.1"/>
    </source>
</evidence>
<name>M3JCV7_CANMX</name>
<feature type="transmembrane region" description="Helical" evidence="5">
    <location>
        <begin position="547"/>
        <end position="569"/>
    </location>
</feature>
<dbReference type="InterPro" id="IPR036259">
    <property type="entry name" value="MFS_trans_sf"/>
</dbReference>
<feature type="transmembrane region" description="Helical" evidence="5">
    <location>
        <begin position="208"/>
        <end position="234"/>
    </location>
</feature>
<evidence type="ECO:0000256" key="4">
    <source>
        <dbReference type="ARBA" id="ARBA00023136"/>
    </source>
</evidence>
<feature type="transmembrane region" description="Helical" evidence="5">
    <location>
        <begin position="411"/>
        <end position="431"/>
    </location>
</feature>
<dbReference type="PROSITE" id="PS50850">
    <property type="entry name" value="MFS"/>
    <property type="match status" value="1"/>
</dbReference>
<comment type="caution">
    <text evidence="7">The sequence shown here is derived from an EMBL/GenBank/DDBJ whole genome shotgun (WGS) entry which is preliminary data.</text>
</comment>
<dbReference type="FunFam" id="1.20.1250.20:FF:000011">
    <property type="entry name" value="MFS multidrug transporter, putative"/>
    <property type="match status" value="1"/>
</dbReference>
<accession>M3JCV7</accession>
<feature type="transmembrane region" description="Helical" evidence="5">
    <location>
        <begin position="523"/>
        <end position="541"/>
    </location>
</feature>
<proteinExistence type="predicted"/>
<feature type="transmembrane region" description="Helical" evidence="5">
    <location>
        <begin position="297"/>
        <end position="317"/>
    </location>
</feature>
<evidence type="ECO:0000259" key="6">
    <source>
        <dbReference type="PROSITE" id="PS50850"/>
    </source>
</evidence>
<dbReference type="EMBL" id="AOGT01000413">
    <property type="protein sequence ID" value="EMG50008.1"/>
    <property type="molecule type" value="Genomic_DNA"/>
</dbReference>
<dbReference type="CDD" id="cd17323">
    <property type="entry name" value="MFS_Tpo1_MDR_like"/>
    <property type="match status" value="1"/>
</dbReference>
<feature type="non-terminal residue" evidence="7">
    <location>
        <position position="1"/>
    </location>
</feature>
<feature type="transmembrane region" description="Helical" evidence="5">
    <location>
        <begin position="139"/>
        <end position="158"/>
    </location>
</feature>
<dbReference type="OMA" id="TIYMAIC"/>
<dbReference type="InterPro" id="IPR020846">
    <property type="entry name" value="MFS_dom"/>
</dbReference>
<evidence type="ECO:0000256" key="1">
    <source>
        <dbReference type="ARBA" id="ARBA00004141"/>
    </source>
</evidence>
<dbReference type="STRING" id="1245528.M3JCV7"/>
<feature type="transmembrane region" description="Helical" evidence="5">
    <location>
        <begin position="178"/>
        <end position="196"/>
    </location>
</feature>
<feature type="domain" description="Major facilitator superfamily (MFS) profile" evidence="6">
    <location>
        <begin position="141"/>
        <end position="575"/>
    </location>
</feature>
<feature type="transmembrane region" description="Helical" evidence="5">
    <location>
        <begin position="452"/>
        <end position="473"/>
    </location>
</feature>
<dbReference type="GO" id="GO:0005886">
    <property type="term" value="C:plasma membrane"/>
    <property type="evidence" value="ECO:0007669"/>
    <property type="project" value="TreeGrafter"/>
</dbReference>
<evidence type="ECO:0000256" key="5">
    <source>
        <dbReference type="SAM" id="Phobius"/>
    </source>
</evidence>
<dbReference type="AlphaFoldDB" id="M3JCV7"/>